<evidence type="ECO:0000313" key="9">
    <source>
        <dbReference type="EMBL" id="GFE27494.1"/>
    </source>
</evidence>
<accession>A0A640TWD3</accession>
<reference evidence="9 10" key="1">
    <citation type="submission" date="2019-12" db="EMBL/GenBank/DDBJ databases">
        <title>Whole genome shotgun sequence of Streptomyces libani subsp. libani NBRC 13452.</title>
        <authorList>
            <person name="Ichikawa N."/>
            <person name="Kimura A."/>
            <person name="Kitahashi Y."/>
            <person name="Komaki H."/>
            <person name="Tamura T."/>
        </authorList>
    </citation>
    <scope>NUCLEOTIDE SEQUENCE [LARGE SCALE GENOMIC DNA]</scope>
    <source>
        <strain evidence="9 10">NBRC 13452</strain>
    </source>
</reference>
<feature type="region of interest" description="Disordered" evidence="7">
    <location>
        <begin position="80"/>
        <end position="119"/>
    </location>
</feature>
<dbReference type="GO" id="GO:0008610">
    <property type="term" value="P:lipid biosynthetic process"/>
    <property type="evidence" value="ECO:0007669"/>
    <property type="project" value="InterPro"/>
</dbReference>
<comment type="caution">
    <text evidence="9">The sequence shown here is derived from an EMBL/GenBank/DDBJ whole genome shotgun (WGS) entry which is preliminary data.</text>
</comment>
<feature type="domain" description="Fatty acid hydroxylase" evidence="8">
    <location>
        <begin position="3"/>
        <end position="65"/>
    </location>
</feature>
<comment type="subcellular location">
    <subcellularLocation>
        <location evidence="1">Endomembrane system</location>
        <topology evidence="1">Multi-pass membrane protein</topology>
    </subcellularLocation>
</comment>
<dbReference type="GO" id="GO:0006643">
    <property type="term" value="P:membrane lipid metabolic process"/>
    <property type="evidence" value="ECO:0007669"/>
    <property type="project" value="TreeGrafter"/>
</dbReference>
<dbReference type="Proteomes" id="UP000429552">
    <property type="component" value="Unassembled WGS sequence"/>
</dbReference>
<dbReference type="EMBL" id="BLIP01000003">
    <property type="protein sequence ID" value="GFE27494.1"/>
    <property type="molecule type" value="Genomic_DNA"/>
</dbReference>
<dbReference type="GO" id="GO:0016020">
    <property type="term" value="C:membrane"/>
    <property type="evidence" value="ECO:0007669"/>
    <property type="project" value="GOC"/>
</dbReference>
<dbReference type="PANTHER" id="PTHR21624:SF1">
    <property type="entry name" value="ALKYLGLYCEROL MONOOXYGENASE"/>
    <property type="match status" value="1"/>
</dbReference>
<keyword evidence="5" id="KW-0443">Lipid metabolism</keyword>
<dbReference type="InterPro" id="IPR051689">
    <property type="entry name" value="Sterol_desaturase/TMEM195"/>
</dbReference>
<dbReference type="GO" id="GO:0050479">
    <property type="term" value="F:glyceryl-ether monooxygenase activity"/>
    <property type="evidence" value="ECO:0007669"/>
    <property type="project" value="TreeGrafter"/>
</dbReference>
<keyword evidence="2" id="KW-0812">Transmembrane</keyword>
<dbReference type="GO" id="GO:0005506">
    <property type="term" value="F:iron ion binding"/>
    <property type="evidence" value="ECO:0007669"/>
    <property type="project" value="InterPro"/>
</dbReference>
<sequence length="119" mass="13144">MIVLAHSIVLLFQYPIHPERIDRLPWPVEFVFNTPSHHCVHHGANNPYLDKNYGGILIVWDRMSGSYAAETELVRYGLTTLGPRSGPGRTHRAATADGPFTDRTGPPRGACSSASHRPS</sequence>
<dbReference type="GO" id="GO:0012505">
    <property type="term" value="C:endomembrane system"/>
    <property type="evidence" value="ECO:0007669"/>
    <property type="project" value="UniProtKB-SubCell"/>
</dbReference>
<proteinExistence type="predicted"/>
<evidence type="ECO:0000256" key="7">
    <source>
        <dbReference type="SAM" id="MobiDB-lite"/>
    </source>
</evidence>
<name>A0A640TWD3_STRNI</name>
<evidence type="ECO:0000256" key="6">
    <source>
        <dbReference type="ARBA" id="ARBA00023136"/>
    </source>
</evidence>
<evidence type="ECO:0000313" key="10">
    <source>
        <dbReference type="Proteomes" id="UP000429552"/>
    </source>
</evidence>
<evidence type="ECO:0000256" key="3">
    <source>
        <dbReference type="ARBA" id="ARBA00022989"/>
    </source>
</evidence>
<evidence type="ECO:0000256" key="2">
    <source>
        <dbReference type="ARBA" id="ARBA00022692"/>
    </source>
</evidence>
<organism evidence="9 10">
    <name type="scientific">Streptomyces nigrescens</name>
    <dbReference type="NCBI Taxonomy" id="1920"/>
    <lineage>
        <taxon>Bacteria</taxon>
        <taxon>Bacillati</taxon>
        <taxon>Actinomycetota</taxon>
        <taxon>Actinomycetes</taxon>
        <taxon>Kitasatosporales</taxon>
        <taxon>Streptomycetaceae</taxon>
        <taxon>Streptomyces</taxon>
    </lineage>
</organism>
<protein>
    <recommendedName>
        <fullName evidence="8">Fatty acid hydroxylase domain-containing protein</fullName>
    </recommendedName>
</protein>
<evidence type="ECO:0000256" key="5">
    <source>
        <dbReference type="ARBA" id="ARBA00023098"/>
    </source>
</evidence>
<evidence type="ECO:0000256" key="1">
    <source>
        <dbReference type="ARBA" id="ARBA00004127"/>
    </source>
</evidence>
<keyword evidence="4" id="KW-0560">Oxidoreductase</keyword>
<evidence type="ECO:0000256" key="4">
    <source>
        <dbReference type="ARBA" id="ARBA00023002"/>
    </source>
</evidence>
<evidence type="ECO:0000259" key="8">
    <source>
        <dbReference type="Pfam" id="PF04116"/>
    </source>
</evidence>
<dbReference type="Pfam" id="PF04116">
    <property type="entry name" value="FA_hydroxylase"/>
    <property type="match status" value="1"/>
</dbReference>
<dbReference type="PANTHER" id="PTHR21624">
    <property type="entry name" value="STEROL DESATURASE-RELATED PROTEIN"/>
    <property type="match status" value="1"/>
</dbReference>
<dbReference type="InterPro" id="IPR006694">
    <property type="entry name" value="Fatty_acid_hydroxylase"/>
</dbReference>
<dbReference type="AlphaFoldDB" id="A0A640TWD3"/>
<keyword evidence="3" id="KW-1133">Transmembrane helix</keyword>
<keyword evidence="6" id="KW-0472">Membrane</keyword>
<gene>
    <name evidence="9" type="ORF">Sliba_79470</name>
</gene>